<protein>
    <submittedName>
        <fullName evidence="1">Uncharacterized protein</fullName>
    </submittedName>
</protein>
<reference evidence="1" key="2">
    <citation type="submission" date="2020-05" db="UniProtKB">
        <authorList>
            <consortium name="EnsemblMetazoa"/>
        </authorList>
    </citation>
    <scope>IDENTIFICATION</scope>
    <source>
        <strain evidence="1">WRAIR2</strain>
    </source>
</reference>
<organism evidence="1 2">
    <name type="scientific">Anopheles dirus</name>
    <dbReference type="NCBI Taxonomy" id="7168"/>
    <lineage>
        <taxon>Eukaryota</taxon>
        <taxon>Metazoa</taxon>
        <taxon>Ecdysozoa</taxon>
        <taxon>Arthropoda</taxon>
        <taxon>Hexapoda</taxon>
        <taxon>Insecta</taxon>
        <taxon>Pterygota</taxon>
        <taxon>Neoptera</taxon>
        <taxon>Endopterygota</taxon>
        <taxon>Diptera</taxon>
        <taxon>Nematocera</taxon>
        <taxon>Culicoidea</taxon>
        <taxon>Culicidae</taxon>
        <taxon>Anophelinae</taxon>
        <taxon>Anopheles</taxon>
    </lineage>
</organism>
<reference evidence="2" key="1">
    <citation type="submission" date="2013-03" db="EMBL/GenBank/DDBJ databases">
        <title>The Genome Sequence of Anopheles dirus WRAIR2.</title>
        <authorList>
            <consortium name="The Broad Institute Genomics Platform"/>
            <person name="Neafsey D.E."/>
            <person name="Walton C."/>
            <person name="Walker B."/>
            <person name="Young S.K."/>
            <person name="Zeng Q."/>
            <person name="Gargeya S."/>
            <person name="Fitzgerald M."/>
            <person name="Haas B."/>
            <person name="Abouelleil A."/>
            <person name="Allen A.W."/>
            <person name="Alvarado L."/>
            <person name="Arachchi H.M."/>
            <person name="Berlin A.M."/>
            <person name="Chapman S.B."/>
            <person name="Gainer-Dewar J."/>
            <person name="Goldberg J."/>
            <person name="Griggs A."/>
            <person name="Gujja S."/>
            <person name="Hansen M."/>
            <person name="Howarth C."/>
            <person name="Imamovic A."/>
            <person name="Ireland A."/>
            <person name="Larimer J."/>
            <person name="McCowan C."/>
            <person name="Murphy C."/>
            <person name="Pearson M."/>
            <person name="Poon T.W."/>
            <person name="Priest M."/>
            <person name="Roberts A."/>
            <person name="Saif S."/>
            <person name="Shea T."/>
            <person name="Sisk P."/>
            <person name="Sykes S."/>
            <person name="Wortman J."/>
            <person name="Nusbaum C."/>
            <person name="Birren B."/>
        </authorList>
    </citation>
    <scope>NUCLEOTIDE SEQUENCE [LARGE SCALE GENOMIC DNA]</scope>
    <source>
        <strain evidence="2">WRAIR2</strain>
    </source>
</reference>
<sequence length="84" mass="9835">MNCLTVLGRGDKFTHKLPNIRFGSIRWVNRDKRERLHILGDDGMNRLIIAIDNPHHASTRIDTLHSFLSNRTFNRMTTYHNGLH</sequence>
<accession>A0A182NX18</accession>
<dbReference type="Proteomes" id="UP000075884">
    <property type="component" value="Unassembled WGS sequence"/>
</dbReference>
<keyword evidence="2" id="KW-1185">Reference proteome</keyword>
<dbReference type="AlphaFoldDB" id="A0A182NX18"/>
<dbReference type="VEuPathDB" id="VectorBase:ADIR014415"/>
<evidence type="ECO:0000313" key="2">
    <source>
        <dbReference type="Proteomes" id="UP000075884"/>
    </source>
</evidence>
<dbReference type="EnsemblMetazoa" id="ADIR014415-RA">
    <property type="protein sequence ID" value="ADIR014415-PA"/>
    <property type="gene ID" value="ADIR014415"/>
</dbReference>
<name>A0A182NX18_9DIPT</name>
<proteinExistence type="predicted"/>
<evidence type="ECO:0000313" key="1">
    <source>
        <dbReference type="EnsemblMetazoa" id="ADIR014415-PA"/>
    </source>
</evidence>